<dbReference type="CDD" id="cd04166">
    <property type="entry name" value="CysN_ATPS"/>
    <property type="match status" value="1"/>
</dbReference>
<comment type="function">
    <text evidence="2">APS kinase catalyzes the synthesis of activated sulfate.</text>
</comment>
<feature type="active site" description="Phosphoserine intermediate" evidence="15">
    <location>
        <position position="594"/>
    </location>
</feature>
<dbReference type="Gene3D" id="2.40.30.10">
    <property type="entry name" value="Translation factors"/>
    <property type="match status" value="2"/>
</dbReference>
<dbReference type="NCBIfam" id="TIGR00455">
    <property type="entry name" value="apsK"/>
    <property type="match status" value="1"/>
</dbReference>
<dbReference type="NCBIfam" id="NF004035">
    <property type="entry name" value="PRK05506.1"/>
    <property type="match status" value="1"/>
</dbReference>
<comment type="similarity">
    <text evidence="3">In the C-terminal section; belongs to the APS kinase family.</text>
</comment>
<dbReference type="NCBIfam" id="NF003013">
    <property type="entry name" value="PRK03846.1"/>
    <property type="match status" value="1"/>
</dbReference>
<dbReference type="Gene3D" id="3.40.50.300">
    <property type="entry name" value="P-loop containing nucleotide triphosphate hydrolases"/>
    <property type="match status" value="2"/>
</dbReference>
<dbReference type="FunFam" id="3.40.50.300:FF:000212">
    <property type="entry name" value="Adenylyl-sulfate kinase"/>
    <property type="match status" value="1"/>
</dbReference>
<dbReference type="SUPFAM" id="SSF52540">
    <property type="entry name" value="P-loop containing nucleoside triphosphate hydrolases"/>
    <property type="match status" value="2"/>
</dbReference>
<dbReference type="EC" id="2.7.7.4" evidence="14"/>
<dbReference type="GO" id="GO:0005524">
    <property type="term" value="F:ATP binding"/>
    <property type="evidence" value="ECO:0007669"/>
    <property type="project" value="UniProtKB-UniRule"/>
</dbReference>
<dbReference type="NCBIfam" id="TIGR00231">
    <property type="entry name" value="small_GTP"/>
    <property type="match status" value="1"/>
</dbReference>
<dbReference type="NCBIfam" id="NF003478">
    <property type="entry name" value="PRK05124.1"/>
    <property type="match status" value="1"/>
</dbReference>
<dbReference type="EC" id="2.7.1.25" evidence="15"/>
<protein>
    <recommendedName>
        <fullName evidence="14 15">Multifunctional fusion protein</fullName>
    </recommendedName>
    <domain>
        <recommendedName>
            <fullName evidence="14">Sulfate adenylyltransferase subunit 1</fullName>
            <ecNumber evidence="14">2.7.7.4</ecNumber>
        </recommendedName>
        <alternativeName>
            <fullName evidence="14">ATP-sulfurylase large subunit</fullName>
        </alternativeName>
        <alternativeName>
            <fullName evidence="14">Sulfate adenylate transferase</fullName>
            <shortName evidence="14">SAT</shortName>
        </alternativeName>
    </domain>
    <domain>
        <recommendedName>
            <fullName evidence="15">Adenylyl-sulfate kinase</fullName>
            <ecNumber evidence="15">2.7.1.25</ecNumber>
        </recommendedName>
        <alternativeName>
            <fullName evidence="15">APS kinase</fullName>
        </alternativeName>
        <alternativeName>
            <fullName evidence="15">ATP adenosine-5'-phosphosulfate 3'-phosphotransferase</fullName>
        </alternativeName>
        <alternativeName>
            <fullName evidence="15">Adenosine-5'-phosphosulfate kinase</fullName>
        </alternativeName>
    </domain>
</protein>
<dbReference type="SUPFAM" id="SSF50447">
    <property type="entry name" value="Translation proteins"/>
    <property type="match status" value="1"/>
</dbReference>
<dbReference type="GO" id="GO:0004020">
    <property type="term" value="F:adenylylsulfate kinase activity"/>
    <property type="evidence" value="ECO:0007669"/>
    <property type="project" value="UniProtKB-UniRule"/>
</dbReference>
<evidence type="ECO:0000256" key="6">
    <source>
        <dbReference type="ARBA" id="ARBA00022679"/>
    </source>
</evidence>
<evidence type="ECO:0000256" key="1">
    <source>
        <dbReference type="ARBA" id="ARBA00001823"/>
    </source>
</evidence>
<dbReference type="CDD" id="cd03695">
    <property type="entry name" value="CysN_NodQ_II"/>
    <property type="match status" value="1"/>
</dbReference>
<dbReference type="OrthoDB" id="9804504at2"/>
<evidence type="ECO:0000256" key="10">
    <source>
        <dbReference type="ARBA" id="ARBA00022840"/>
    </source>
</evidence>
<evidence type="ECO:0000313" key="17">
    <source>
        <dbReference type="EMBL" id="PEN14510.1"/>
    </source>
</evidence>
<dbReference type="InterPro" id="IPR059117">
    <property type="entry name" value="APS_kinase_dom"/>
</dbReference>
<keyword evidence="15" id="KW-0597">Phosphoprotein</keyword>
<dbReference type="EMBL" id="PDEQ01000002">
    <property type="protein sequence ID" value="PEN14510.1"/>
    <property type="molecule type" value="Genomic_DNA"/>
</dbReference>
<dbReference type="GO" id="GO:0005525">
    <property type="term" value="F:GTP binding"/>
    <property type="evidence" value="ECO:0007669"/>
    <property type="project" value="UniProtKB-UniRule"/>
</dbReference>
<keyword evidence="7 14" id="KW-0548">Nucleotidyltransferase</keyword>
<dbReference type="PROSITE" id="PS00301">
    <property type="entry name" value="G_TR_1"/>
    <property type="match status" value="1"/>
</dbReference>
<evidence type="ECO:0000259" key="16">
    <source>
        <dbReference type="PROSITE" id="PS51722"/>
    </source>
</evidence>
<dbReference type="GO" id="GO:0000103">
    <property type="term" value="P:sulfate assimilation"/>
    <property type="evidence" value="ECO:0007669"/>
    <property type="project" value="UniProtKB-UniRule"/>
</dbReference>
<evidence type="ECO:0000256" key="15">
    <source>
        <dbReference type="HAMAP-Rule" id="MF_00065"/>
    </source>
</evidence>
<dbReference type="InterPro" id="IPR002891">
    <property type="entry name" value="APS"/>
</dbReference>
<keyword evidence="12" id="KW-0511">Multifunctional enzyme</keyword>
<evidence type="ECO:0000256" key="14">
    <source>
        <dbReference type="HAMAP-Rule" id="MF_00062"/>
    </source>
</evidence>
<dbReference type="InterPro" id="IPR050100">
    <property type="entry name" value="TRAFAC_GTPase_members"/>
</dbReference>
<name>A0A2A8D0V3_9BACT</name>
<dbReference type="PANTHER" id="PTHR23115">
    <property type="entry name" value="TRANSLATION FACTOR"/>
    <property type="match status" value="1"/>
</dbReference>
<dbReference type="InterPro" id="IPR000795">
    <property type="entry name" value="T_Tr_GTP-bd_dom"/>
</dbReference>
<comment type="caution">
    <text evidence="17">The sequence shown here is derived from an EMBL/GenBank/DDBJ whole genome shotgun (WGS) entry which is preliminary data.</text>
</comment>
<dbReference type="PROSITE" id="PS51722">
    <property type="entry name" value="G_TR_2"/>
    <property type="match status" value="1"/>
</dbReference>
<reference evidence="17 18" key="1">
    <citation type="submission" date="2017-10" db="EMBL/GenBank/DDBJ databases">
        <title>Draft genome of Longibacter Salinarum.</title>
        <authorList>
            <person name="Goh K.M."/>
            <person name="Shamsir M.S."/>
            <person name="Lim S.W."/>
        </authorList>
    </citation>
    <scope>NUCLEOTIDE SEQUENCE [LARGE SCALE GENOMIC DNA]</scope>
    <source>
        <strain evidence="17 18">KCTC 52045</strain>
    </source>
</reference>
<dbReference type="GO" id="GO:0070814">
    <property type="term" value="P:hydrogen sulfide biosynthetic process"/>
    <property type="evidence" value="ECO:0007669"/>
    <property type="project" value="UniProtKB-UniRule"/>
</dbReference>
<evidence type="ECO:0000256" key="9">
    <source>
        <dbReference type="ARBA" id="ARBA00022777"/>
    </source>
</evidence>
<accession>A0A2A8D0V3</accession>
<evidence type="ECO:0000256" key="11">
    <source>
        <dbReference type="ARBA" id="ARBA00023134"/>
    </source>
</evidence>
<dbReference type="InterPro" id="IPR031157">
    <property type="entry name" value="G_TR_CS"/>
</dbReference>
<keyword evidence="10 14" id="KW-0067">ATP-binding</keyword>
<evidence type="ECO:0000256" key="4">
    <source>
        <dbReference type="ARBA" id="ARBA00007237"/>
    </source>
</evidence>
<dbReference type="Pfam" id="PF01583">
    <property type="entry name" value="APS_kinase"/>
    <property type="match status" value="1"/>
</dbReference>
<evidence type="ECO:0000313" key="18">
    <source>
        <dbReference type="Proteomes" id="UP000220102"/>
    </source>
</evidence>
<keyword evidence="8 14" id="KW-0547">Nucleotide-binding</keyword>
<feature type="binding site" evidence="14">
    <location>
        <begin position="147"/>
        <end position="151"/>
    </location>
    <ligand>
        <name>GTP</name>
        <dbReference type="ChEBI" id="CHEBI:37565"/>
    </ligand>
</feature>
<keyword evidence="18" id="KW-1185">Reference proteome</keyword>
<dbReference type="InterPro" id="IPR009000">
    <property type="entry name" value="Transl_B-barrel_sf"/>
</dbReference>
<keyword evidence="5" id="KW-0536">Nodulation</keyword>
<dbReference type="Pfam" id="PF00009">
    <property type="entry name" value="GTP_EFTU"/>
    <property type="match status" value="1"/>
</dbReference>
<dbReference type="CDD" id="cd04095">
    <property type="entry name" value="CysN_NoDQ_III"/>
    <property type="match status" value="1"/>
</dbReference>
<comment type="catalytic activity">
    <reaction evidence="1 15">
        <text>adenosine 5'-phosphosulfate + ATP = 3'-phosphoadenylyl sulfate + ADP + H(+)</text>
        <dbReference type="Rhea" id="RHEA:24152"/>
        <dbReference type="ChEBI" id="CHEBI:15378"/>
        <dbReference type="ChEBI" id="CHEBI:30616"/>
        <dbReference type="ChEBI" id="CHEBI:58243"/>
        <dbReference type="ChEBI" id="CHEBI:58339"/>
        <dbReference type="ChEBI" id="CHEBI:456216"/>
        <dbReference type="EC" id="2.7.1.25"/>
    </reaction>
</comment>
<keyword evidence="6 14" id="KW-0808">Transferase</keyword>
<evidence type="ECO:0000256" key="3">
    <source>
        <dbReference type="ARBA" id="ARBA00005438"/>
    </source>
</evidence>
<dbReference type="Pfam" id="PF22594">
    <property type="entry name" value="GTP-eEF1A_C"/>
    <property type="match status" value="1"/>
</dbReference>
<comment type="similarity">
    <text evidence="15">Belongs to the APS kinase family.</text>
</comment>
<dbReference type="InterPro" id="IPR009001">
    <property type="entry name" value="Transl_elong_EF1A/Init_IF2_C"/>
</dbReference>
<dbReference type="NCBIfam" id="TIGR02034">
    <property type="entry name" value="CysN"/>
    <property type="match status" value="1"/>
</dbReference>
<feature type="domain" description="Tr-type G" evidence="16">
    <location>
        <begin position="62"/>
        <end position="274"/>
    </location>
</feature>
<comment type="pathway">
    <text evidence="15">Sulfur metabolism; hydrogen sulfide biosynthesis; sulfite from sulfate: step 2/3.</text>
</comment>
<dbReference type="SUPFAM" id="SSF50465">
    <property type="entry name" value="EF-Tu/eEF-1alpha/eIF2-gamma C-terminal domain"/>
    <property type="match status" value="1"/>
</dbReference>
<feature type="binding site" evidence="15">
    <location>
        <begin position="520"/>
        <end position="527"/>
    </location>
    <ligand>
        <name>ATP</name>
        <dbReference type="ChEBI" id="CHEBI:30616"/>
    </ligand>
</feature>
<keyword evidence="9 15" id="KW-0418">Kinase</keyword>
<keyword evidence="11 14" id="KW-0342">GTP-binding</keyword>
<dbReference type="InterPro" id="IPR044139">
    <property type="entry name" value="CysN_NoDQ_III"/>
</dbReference>
<dbReference type="InterPro" id="IPR041757">
    <property type="entry name" value="CysN_GTP-bd"/>
</dbReference>
<dbReference type="InterPro" id="IPR005225">
    <property type="entry name" value="Small_GTP-bd"/>
</dbReference>
<comment type="catalytic activity">
    <reaction evidence="13 14">
        <text>sulfate + ATP + H(+) = adenosine 5'-phosphosulfate + diphosphate</text>
        <dbReference type="Rhea" id="RHEA:18133"/>
        <dbReference type="ChEBI" id="CHEBI:15378"/>
        <dbReference type="ChEBI" id="CHEBI:16189"/>
        <dbReference type="ChEBI" id="CHEBI:30616"/>
        <dbReference type="ChEBI" id="CHEBI:33019"/>
        <dbReference type="ChEBI" id="CHEBI:58243"/>
        <dbReference type="EC" id="2.7.7.4"/>
    </reaction>
</comment>
<dbReference type="InterPro" id="IPR044138">
    <property type="entry name" value="CysN_II"/>
</dbReference>
<comment type="subunit">
    <text evidence="14">Heterodimer composed of CysD, the smaller subunit, and CysN.</text>
</comment>
<evidence type="ECO:0000256" key="13">
    <source>
        <dbReference type="ARBA" id="ARBA00049370"/>
    </source>
</evidence>
<evidence type="ECO:0000256" key="12">
    <source>
        <dbReference type="ARBA" id="ARBA00023268"/>
    </source>
</evidence>
<organism evidence="17 18">
    <name type="scientific">Longibacter salinarum</name>
    <dbReference type="NCBI Taxonomy" id="1850348"/>
    <lineage>
        <taxon>Bacteria</taxon>
        <taxon>Pseudomonadati</taxon>
        <taxon>Rhodothermota</taxon>
        <taxon>Rhodothermia</taxon>
        <taxon>Rhodothermales</taxon>
        <taxon>Salisaetaceae</taxon>
        <taxon>Longibacter</taxon>
    </lineage>
</organism>
<feature type="binding site" evidence="14">
    <location>
        <begin position="202"/>
        <end position="205"/>
    </location>
    <ligand>
        <name>GTP</name>
        <dbReference type="ChEBI" id="CHEBI:37565"/>
    </ligand>
</feature>
<dbReference type="CDD" id="cd02027">
    <property type="entry name" value="APSK"/>
    <property type="match status" value="1"/>
</dbReference>
<evidence type="ECO:0000256" key="5">
    <source>
        <dbReference type="ARBA" id="ARBA00022458"/>
    </source>
</evidence>
<dbReference type="UniPathway" id="UPA00140">
    <property type="reaction ID" value="UER00204"/>
</dbReference>
<comment type="similarity">
    <text evidence="4">In the N-terminal section; belongs to the TRAFAC class translation factor GTPase superfamily. Classic translation factor GTPase family. CysN/NodQ subfamily.</text>
</comment>
<dbReference type="AlphaFoldDB" id="A0A2A8D0V3"/>
<dbReference type="FunFam" id="3.40.50.300:FF:000119">
    <property type="entry name" value="Sulfate adenylyltransferase subunit 1"/>
    <property type="match status" value="1"/>
</dbReference>
<dbReference type="InterPro" id="IPR011779">
    <property type="entry name" value="SO4_adenylTrfase_lsu"/>
</dbReference>
<dbReference type="GO" id="GO:0004781">
    <property type="term" value="F:sulfate adenylyltransferase (ATP) activity"/>
    <property type="evidence" value="ECO:0007669"/>
    <property type="project" value="UniProtKB-UniRule"/>
</dbReference>
<dbReference type="InterPro" id="IPR027417">
    <property type="entry name" value="P-loop_NTPase"/>
</dbReference>
<comment type="similarity">
    <text evidence="14">Belongs to the TRAFAC class translation factor GTPase superfamily. Classic translation factor GTPase family. CysN/NodQ subfamily.</text>
</comment>
<dbReference type="HAMAP" id="MF_00065">
    <property type="entry name" value="Adenylyl_sulf_kinase"/>
    <property type="match status" value="1"/>
</dbReference>
<comment type="function">
    <text evidence="15">Catalyzes the synthesis of activated sulfate.</text>
</comment>
<gene>
    <name evidence="15" type="primary">cysC</name>
    <name evidence="14" type="synonym">cysN</name>
    <name evidence="17" type="ORF">CRI94_05655</name>
</gene>
<dbReference type="InterPro" id="IPR054696">
    <property type="entry name" value="GTP-eEF1A_C"/>
</dbReference>
<dbReference type="Proteomes" id="UP000220102">
    <property type="component" value="Unassembled WGS sequence"/>
</dbReference>
<dbReference type="PRINTS" id="PR00315">
    <property type="entry name" value="ELONGATNFCT"/>
</dbReference>
<comment type="function">
    <text evidence="14">With CysD forms the ATP sulfurylase (ATPS) that catalyzes the adenylation of sulfate producing adenosine 5'-phosphosulfate (APS) and diphosphate, the first enzymatic step in sulfur assimilation pathway. APS synthesis involves the formation of a high-energy phosphoric-sulfuric acid anhydride bond driven by GTP hydrolysis by CysN coupled to ATP hydrolysis by CysD.</text>
</comment>
<evidence type="ECO:0000256" key="7">
    <source>
        <dbReference type="ARBA" id="ARBA00022695"/>
    </source>
</evidence>
<evidence type="ECO:0000256" key="8">
    <source>
        <dbReference type="ARBA" id="ARBA00022741"/>
    </source>
</evidence>
<dbReference type="HAMAP" id="MF_00062">
    <property type="entry name" value="Sulf_adenylyltr_sub1"/>
    <property type="match status" value="1"/>
</dbReference>
<sequence length="686" mass="77463">MTSGLRPRWRTANGRDISKCEGRNSKFELGCSTAGHNPRRPSPSTLCITLRLSHFKLRIDRMDVLRFTTAGSVDDGKSTLIGRLMYDTQQIFEEKLEEIQRNTQREDEDLELALLTDGLRAEREQGITIDVAYRYFATPKRKFIIADTPGHEQYTRNMVTGASTAELAVVLIDATNGVLQQSRRHGFIASLLQIPHMIVAVNKMDLVDYDESVFREIEEEYRAFAEKLDMDDITFIPISALKGDNVVESSDNTPWYNGSTLLHKLETVKTQSDRNQVDFRYPVQHVIRPNQDFRGYAGQIASGKIRPGEEVIVLPSERSTSVESIVTLDGDQEEAGPGESIVMTLEDEIDVSRGSMIVRARNRPEVTRSIDADLCWMDEEAMRTDRPYIIQHTTRRTQAYVSKVVYRMNINSLHREEADTFRLNELGRVELETADPLFIDPYKVNRSTGAFILIDPDTNATVGAGMIRGVAENVAPYGTESETGMERATSPNVVWEELNVPREERESRNGHKAAVMWLTGLSGSGKSTIAKELERRLYDLGCQTMMLDGDNVRHGLSGDLGFSARDRKENIRRVGEVARLFFEQGNVTLCTFVSPYQEDRDRVRELLPDDRFFEVHVDCDIEVCKERDPKGLYAKAESGEIANFTGVTAPYEEPESPEVVVHSDTDDVEACVDQLVEALKQRGIIE</sequence>
<proteinExistence type="inferred from homology"/>
<dbReference type="GO" id="GO:0003924">
    <property type="term" value="F:GTPase activity"/>
    <property type="evidence" value="ECO:0007669"/>
    <property type="project" value="InterPro"/>
</dbReference>
<feature type="binding site" evidence="14">
    <location>
        <begin position="71"/>
        <end position="78"/>
    </location>
    <ligand>
        <name>GTP</name>
        <dbReference type="ChEBI" id="CHEBI:37565"/>
    </ligand>
</feature>
<comment type="pathway">
    <text evidence="14">Sulfur metabolism; hydrogen sulfide biosynthesis; sulfite from sulfate: step 1/3.</text>
</comment>
<evidence type="ECO:0000256" key="2">
    <source>
        <dbReference type="ARBA" id="ARBA00002357"/>
    </source>
</evidence>